<dbReference type="InterPro" id="IPR007219">
    <property type="entry name" value="XnlR_reg_dom"/>
</dbReference>
<dbReference type="InterPro" id="IPR001138">
    <property type="entry name" value="Zn2Cys6_DnaBD"/>
</dbReference>
<dbReference type="GeneID" id="54568399"/>
<dbReference type="AlphaFoldDB" id="A0A6A6D488"/>
<keyword evidence="3" id="KW-0862">Zinc</keyword>
<dbReference type="GO" id="GO:0000981">
    <property type="term" value="F:DNA-binding transcription factor activity, RNA polymerase II-specific"/>
    <property type="evidence" value="ECO:0007669"/>
    <property type="project" value="InterPro"/>
</dbReference>
<dbReference type="GO" id="GO:0003677">
    <property type="term" value="F:DNA binding"/>
    <property type="evidence" value="ECO:0007669"/>
    <property type="project" value="UniProtKB-KW"/>
</dbReference>
<dbReference type="CDD" id="cd12148">
    <property type="entry name" value="fungal_TF_MHR"/>
    <property type="match status" value="1"/>
</dbReference>
<reference evidence="10" key="1">
    <citation type="journal article" date="2020" name="Stud. Mycol.">
        <title>101 Dothideomycetes genomes: a test case for predicting lifestyles and emergence of pathogens.</title>
        <authorList>
            <person name="Haridas S."/>
            <person name="Albert R."/>
            <person name="Binder M."/>
            <person name="Bloem J."/>
            <person name="Labutti K."/>
            <person name="Salamov A."/>
            <person name="Andreopoulos B."/>
            <person name="Baker S."/>
            <person name="Barry K."/>
            <person name="Bills G."/>
            <person name="Bluhm B."/>
            <person name="Cannon C."/>
            <person name="Castanera R."/>
            <person name="Culley D."/>
            <person name="Daum C."/>
            <person name="Ezra D."/>
            <person name="Gonzalez J."/>
            <person name="Henrissat B."/>
            <person name="Kuo A."/>
            <person name="Liang C."/>
            <person name="Lipzen A."/>
            <person name="Lutzoni F."/>
            <person name="Magnuson J."/>
            <person name="Mondo S."/>
            <person name="Nolan M."/>
            <person name="Ohm R."/>
            <person name="Pangilinan J."/>
            <person name="Park H.-J."/>
            <person name="Ramirez L."/>
            <person name="Alfaro M."/>
            <person name="Sun H."/>
            <person name="Tritt A."/>
            <person name="Yoshinaga Y."/>
            <person name="Zwiers L.-H."/>
            <person name="Turgeon B."/>
            <person name="Goodwin S."/>
            <person name="Spatafora J."/>
            <person name="Crous P."/>
            <person name="Grigoriev I."/>
        </authorList>
    </citation>
    <scope>NUCLEOTIDE SEQUENCE</scope>
    <source>
        <strain evidence="10">ATCC 36951</strain>
    </source>
</reference>
<dbReference type="PANTHER" id="PTHR31313">
    <property type="entry name" value="TY1 ENHANCER ACTIVATOR"/>
    <property type="match status" value="1"/>
</dbReference>
<feature type="domain" description="Zn(2)-C6 fungal-type" evidence="9">
    <location>
        <begin position="13"/>
        <end position="43"/>
    </location>
</feature>
<evidence type="ECO:0000256" key="6">
    <source>
        <dbReference type="ARBA" id="ARBA00023163"/>
    </source>
</evidence>
<dbReference type="Proteomes" id="UP000799537">
    <property type="component" value="Unassembled WGS sequence"/>
</dbReference>
<protein>
    <recommendedName>
        <fullName evidence="9">Zn(2)-C6 fungal-type domain-containing protein</fullName>
    </recommendedName>
</protein>
<dbReference type="GO" id="GO:0008270">
    <property type="term" value="F:zinc ion binding"/>
    <property type="evidence" value="ECO:0007669"/>
    <property type="project" value="InterPro"/>
</dbReference>
<evidence type="ECO:0000256" key="5">
    <source>
        <dbReference type="ARBA" id="ARBA00023125"/>
    </source>
</evidence>
<dbReference type="InterPro" id="IPR051615">
    <property type="entry name" value="Transcr_Regulatory_Elem"/>
</dbReference>
<dbReference type="SMART" id="SM00906">
    <property type="entry name" value="Fungal_trans"/>
    <property type="match status" value="1"/>
</dbReference>
<name>A0A6A6D488_ZASCE</name>
<evidence type="ECO:0000256" key="1">
    <source>
        <dbReference type="ARBA" id="ARBA00004123"/>
    </source>
</evidence>
<evidence type="ECO:0000313" key="11">
    <source>
        <dbReference type="Proteomes" id="UP000799537"/>
    </source>
</evidence>
<keyword evidence="2" id="KW-0479">Metal-binding</keyword>
<dbReference type="InterPro" id="IPR036864">
    <property type="entry name" value="Zn2-C6_fun-type_DNA-bd_sf"/>
</dbReference>
<feature type="compositionally biased region" description="Basic and acidic residues" evidence="8">
    <location>
        <begin position="67"/>
        <end position="78"/>
    </location>
</feature>
<dbReference type="PROSITE" id="PS50048">
    <property type="entry name" value="ZN2_CY6_FUNGAL_2"/>
    <property type="match status" value="1"/>
</dbReference>
<dbReference type="PROSITE" id="PS00463">
    <property type="entry name" value="ZN2_CY6_FUNGAL_1"/>
    <property type="match status" value="1"/>
</dbReference>
<keyword evidence="11" id="KW-1185">Reference proteome</keyword>
<evidence type="ECO:0000256" key="3">
    <source>
        <dbReference type="ARBA" id="ARBA00022833"/>
    </source>
</evidence>
<dbReference type="OrthoDB" id="4161332at2759"/>
<accession>A0A6A6D488</accession>
<evidence type="ECO:0000256" key="7">
    <source>
        <dbReference type="ARBA" id="ARBA00023242"/>
    </source>
</evidence>
<evidence type="ECO:0000259" key="9">
    <source>
        <dbReference type="PROSITE" id="PS50048"/>
    </source>
</evidence>
<dbReference type="PANTHER" id="PTHR31313:SF85">
    <property type="entry name" value="ZN(II)2CYS6 TRANSCRIPTION FACTOR (EUROFUNG)"/>
    <property type="match status" value="1"/>
</dbReference>
<feature type="region of interest" description="Disordered" evidence="8">
    <location>
        <begin position="67"/>
        <end position="117"/>
    </location>
</feature>
<evidence type="ECO:0000313" key="10">
    <source>
        <dbReference type="EMBL" id="KAF2174231.1"/>
    </source>
</evidence>
<comment type="subcellular location">
    <subcellularLocation>
        <location evidence="1">Nucleus</location>
    </subcellularLocation>
</comment>
<gene>
    <name evidence="10" type="ORF">M409DRAFT_62328</name>
</gene>
<evidence type="ECO:0000256" key="4">
    <source>
        <dbReference type="ARBA" id="ARBA00023015"/>
    </source>
</evidence>
<proteinExistence type="predicted"/>
<evidence type="ECO:0000256" key="8">
    <source>
        <dbReference type="SAM" id="MobiDB-lite"/>
    </source>
</evidence>
<dbReference type="Gene3D" id="4.10.240.10">
    <property type="entry name" value="Zn(2)-C6 fungal-type DNA-binding domain"/>
    <property type="match status" value="1"/>
</dbReference>
<dbReference type="Pfam" id="PF00172">
    <property type="entry name" value="Zn_clus"/>
    <property type="match status" value="1"/>
</dbReference>
<dbReference type="GO" id="GO:0005634">
    <property type="term" value="C:nucleus"/>
    <property type="evidence" value="ECO:0007669"/>
    <property type="project" value="UniProtKB-SubCell"/>
</dbReference>
<feature type="compositionally biased region" description="Low complexity" evidence="8">
    <location>
        <begin position="79"/>
        <end position="98"/>
    </location>
</feature>
<dbReference type="RefSeq" id="XP_033675120.1">
    <property type="nucleotide sequence ID" value="XM_033815127.1"/>
</dbReference>
<sequence length="674" mass="75231">MSQDSIRQKSAFSCEPCRRRKVKCDTGQPTCRRCVARGERCTYRLAPSISYTKKLEDRIAALEATLADRDSHHSHSSAEHGPSPSLSSSLSEAPAASGTPPSGGEAANPPGLERDHRGHVSFHGSTSLFNLVMARTIEHDPAMQAALSDEQSKQELINSAWTERALERLSNLPEAIQFLLDSHWCWVQPLFNFVYRPAFTRDLKTNGQFCSVLLLNAMLAHSVRWAKADHNVAHLLEPFEDGAYFARQARMNLMDSVQNGPPTIPTVQALLLLSAQECGQGNLTQAWLYSGMAFRLIEDLGIVFNNSKYSLSTEELEVRNRLFWSCYLWDKVMSLYLGRLPVLRESSVSPPRSILDDTSEIDIWIPHGLDQATTADYPPAQAYTTSCFINTCALSEILHALMVTMYNPTKESTIAEVAKCAMEEERRLIAWHDNLPSHLKISLLPVPEHCPPSHIVTLNCIYHTTRILLHRPMLTTYGKRSNLDDAQSGHHLRQCLESASAILLLFNLFCKSFGDGHVILCQAYAVYTAASMFLLQVQATKDFTSQAMENLRYSVDALERLKKTSPILGSALLSIYRALQESNPAMIAKDNDGSYYMSNARGIDHNQPSASSRINMDPLGSTRNGAQDINFVLPDFEYMDISPDLFDMLPDIEPISANVNAGMGINLDQQWFAR</sequence>
<organism evidence="10 11">
    <name type="scientific">Zasmidium cellare ATCC 36951</name>
    <dbReference type="NCBI Taxonomy" id="1080233"/>
    <lineage>
        <taxon>Eukaryota</taxon>
        <taxon>Fungi</taxon>
        <taxon>Dikarya</taxon>
        <taxon>Ascomycota</taxon>
        <taxon>Pezizomycotina</taxon>
        <taxon>Dothideomycetes</taxon>
        <taxon>Dothideomycetidae</taxon>
        <taxon>Mycosphaerellales</taxon>
        <taxon>Mycosphaerellaceae</taxon>
        <taxon>Zasmidium</taxon>
    </lineage>
</organism>
<keyword evidence="6" id="KW-0804">Transcription</keyword>
<keyword evidence="5" id="KW-0238">DNA-binding</keyword>
<dbReference type="SMART" id="SM00066">
    <property type="entry name" value="GAL4"/>
    <property type="match status" value="1"/>
</dbReference>
<evidence type="ECO:0000256" key="2">
    <source>
        <dbReference type="ARBA" id="ARBA00022723"/>
    </source>
</evidence>
<dbReference type="EMBL" id="ML993579">
    <property type="protein sequence ID" value="KAF2174231.1"/>
    <property type="molecule type" value="Genomic_DNA"/>
</dbReference>
<dbReference type="SUPFAM" id="SSF57701">
    <property type="entry name" value="Zn2/Cys6 DNA-binding domain"/>
    <property type="match status" value="1"/>
</dbReference>
<dbReference type="CDD" id="cd00067">
    <property type="entry name" value="GAL4"/>
    <property type="match status" value="1"/>
</dbReference>
<keyword evidence="7" id="KW-0539">Nucleus</keyword>
<dbReference type="Pfam" id="PF04082">
    <property type="entry name" value="Fungal_trans"/>
    <property type="match status" value="1"/>
</dbReference>
<dbReference type="GO" id="GO:0006351">
    <property type="term" value="P:DNA-templated transcription"/>
    <property type="evidence" value="ECO:0007669"/>
    <property type="project" value="InterPro"/>
</dbReference>
<keyword evidence="4" id="KW-0805">Transcription regulation</keyword>